<dbReference type="STRING" id="1888891.DSOL_5387"/>
<reference evidence="1 2" key="1">
    <citation type="submission" date="2016-09" db="EMBL/GenBank/DDBJ databases">
        <title>Complete genome of Desulfosporosinus sp. OL.</title>
        <authorList>
            <person name="Mardanov A."/>
            <person name="Beletsky A."/>
            <person name="Panova A."/>
            <person name="Karnachuk O."/>
            <person name="Ravin N."/>
        </authorList>
    </citation>
    <scope>NUCLEOTIDE SEQUENCE [LARGE SCALE GENOMIC DNA]</scope>
    <source>
        <strain evidence="1 2">OL</strain>
    </source>
</reference>
<dbReference type="EMBL" id="MLBF01000144">
    <property type="protein sequence ID" value="OLN24979.1"/>
    <property type="molecule type" value="Genomic_DNA"/>
</dbReference>
<dbReference type="AlphaFoldDB" id="A0A1Q8QCB9"/>
<organism evidence="1 2">
    <name type="scientific">Desulfosporosinus metallidurans</name>
    <dbReference type="NCBI Taxonomy" id="1888891"/>
    <lineage>
        <taxon>Bacteria</taxon>
        <taxon>Bacillati</taxon>
        <taxon>Bacillota</taxon>
        <taxon>Clostridia</taxon>
        <taxon>Eubacteriales</taxon>
        <taxon>Desulfitobacteriaceae</taxon>
        <taxon>Desulfosporosinus</taxon>
    </lineage>
</organism>
<gene>
    <name evidence="1" type="ORF">DSOL_5387</name>
</gene>
<keyword evidence="2" id="KW-1185">Reference proteome</keyword>
<protein>
    <submittedName>
        <fullName evidence="1">Uncharacterized protein</fullName>
    </submittedName>
</protein>
<evidence type="ECO:0000313" key="1">
    <source>
        <dbReference type="EMBL" id="OLN24979.1"/>
    </source>
</evidence>
<comment type="caution">
    <text evidence="1">The sequence shown here is derived from an EMBL/GenBank/DDBJ whole genome shotgun (WGS) entry which is preliminary data.</text>
</comment>
<dbReference type="Proteomes" id="UP000186102">
    <property type="component" value="Unassembled WGS sequence"/>
</dbReference>
<sequence>MGHVKIADTYWYLTGTPELLQYASNAFEEFFNELGGAADETL</sequence>
<accession>A0A1Q8QCB9</accession>
<name>A0A1Q8QCB9_9FIRM</name>
<proteinExistence type="predicted"/>
<evidence type="ECO:0000313" key="2">
    <source>
        <dbReference type="Proteomes" id="UP000186102"/>
    </source>
</evidence>